<proteinExistence type="inferred from homology"/>
<dbReference type="InterPro" id="IPR003689">
    <property type="entry name" value="ZIP"/>
</dbReference>
<feature type="transmembrane region" description="Helical" evidence="8">
    <location>
        <begin position="193"/>
        <end position="211"/>
    </location>
</feature>
<dbReference type="Pfam" id="PF02535">
    <property type="entry name" value="Zip"/>
    <property type="match status" value="1"/>
</dbReference>
<feature type="transmembrane region" description="Helical" evidence="8">
    <location>
        <begin position="12"/>
        <end position="33"/>
    </location>
</feature>
<reference evidence="10 11" key="1">
    <citation type="submission" date="2019-03" db="EMBL/GenBank/DDBJ databases">
        <title>Bacillus niacini sp. nov. a Nicotinate-Metabolizing Mesophile Isolated from Soil.</title>
        <authorList>
            <person name="Zhang G."/>
        </authorList>
    </citation>
    <scope>NUCLEOTIDE SEQUENCE [LARGE SCALE GENOMIC DNA]</scope>
    <source>
        <strain evidence="10 11">WN066</strain>
    </source>
</reference>
<comment type="caution">
    <text evidence="10">The sequence shown here is derived from an EMBL/GenBank/DDBJ whole genome shotgun (WGS) entry which is preliminary data.</text>
</comment>
<evidence type="ECO:0000313" key="11">
    <source>
        <dbReference type="Proteomes" id="UP000295132"/>
    </source>
</evidence>
<evidence type="ECO:0000256" key="6">
    <source>
        <dbReference type="ARBA" id="ARBA00022989"/>
    </source>
</evidence>
<dbReference type="EMBL" id="JAVGVR010000001">
    <property type="protein sequence ID" value="MDQ6596382.1"/>
    <property type="molecule type" value="Genomic_DNA"/>
</dbReference>
<evidence type="ECO:0000256" key="4">
    <source>
        <dbReference type="ARBA" id="ARBA00022692"/>
    </source>
</evidence>
<feature type="transmembrane region" description="Helical" evidence="8">
    <location>
        <begin position="40"/>
        <end position="58"/>
    </location>
</feature>
<feature type="transmembrane region" description="Helical" evidence="8">
    <location>
        <begin position="223"/>
        <end position="241"/>
    </location>
</feature>
<name>A0A4R5W015_9BACI</name>
<gene>
    <name evidence="10" type="ORF">E2K98_02550</name>
    <name evidence="9" type="ORF">RCG21_08310</name>
</gene>
<dbReference type="AlphaFoldDB" id="A0A4R5W015"/>
<evidence type="ECO:0000256" key="3">
    <source>
        <dbReference type="ARBA" id="ARBA00022475"/>
    </source>
</evidence>
<keyword evidence="5" id="KW-0862">Zinc</keyword>
<evidence type="ECO:0000256" key="5">
    <source>
        <dbReference type="ARBA" id="ARBA00022833"/>
    </source>
</evidence>
<feature type="transmembrane region" description="Helical" evidence="8">
    <location>
        <begin position="64"/>
        <end position="88"/>
    </location>
</feature>
<dbReference type="Proteomes" id="UP000295132">
    <property type="component" value="Unassembled WGS sequence"/>
</dbReference>
<dbReference type="PANTHER" id="PTHR11040">
    <property type="entry name" value="ZINC/IRON TRANSPORTER"/>
    <property type="match status" value="1"/>
</dbReference>
<dbReference type="PANTHER" id="PTHR11040:SF211">
    <property type="entry name" value="ZINC TRANSPORTER ZIP11"/>
    <property type="match status" value="1"/>
</dbReference>
<evidence type="ECO:0000313" key="9">
    <source>
        <dbReference type="EMBL" id="MDQ6596382.1"/>
    </source>
</evidence>
<feature type="transmembrane region" description="Helical" evidence="8">
    <location>
        <begin position="128"/>
        <end position="149"/>
    </location>
</feature>
<keyword evidence="6 8" id="KW-1133">Transmembrane helix</keyword>
<keyword evidence="4 8" id="KW-0812">Transmembrane</keyword>
<evidence type="ECO:0000256" key="2">
    <source>
        <dbReference type="ARBA" id="ARBA00006939"/>
    </source>
</evidence>
<dbReference type="RefSeq" id="WP_133332716.1">
    <property type="nucleotide sequence ID" value="NZ_JAVGVR010000001.1"/>
</dbReference>
<dbReference type="Proteomes" id="UP001178888">
    <property type="component" value="Unassembled WGS sequence"/>
</dbReference>
<dbReference type="EMBL" id="SMYO01000001">
    <property type="protein sequence ID" value="TDK65137.1"/>
    <property type="molecule type" value="Genomic_DNA"/>
</dbReference>
<evidence type="ECO:0000313" key="12">
    <source>
        <dbReference type="Proteomes" id="UP001178888"/>
    </source>
</evidence>
<evidence type="ECO:0000313" key="10">
    <source>
        <dbReference type="EMBL" id="TDK65137.1"/>
    </source>
</evidence>
<feature type="transmembrane region" description="Helical" evidence="8">
    <location>
        <begin position="161"/>
        <end position="181"/>
    </location>
</feature>
<keyword evidence="12" id="KW-1185">Reference proteome</keyword>
<reference evidence="9" key="2">
    <citation type="submission" date="2023-08" db="EMBL/GenBank/DDBJ databases">
        <title>Nitrogen cycling bacteria in agricultural field soils.</title>
        <authorList>
            <person name="Jang J."/>
        </authorList>
    </citation>
    <scope>NUCLEOTIDE SEQUENCE</scope>
    <source>
        <strain evidence="9">PS3-36</strain>
    </source>
</reference>
<comment type="subcellular location">
    <subcellularLocation>
        <location evidence="1">Cell membrane</location>
        <topology evidence="1">Multi-pass membrane protein</topology>
    </subcellularLocation>
</comment>
<dbReference type="GO" id="GO:0005385">
    <property type="term" value="F:zinc ion transmembrane transporter activity"/>
    <property type="evidence" value="ECO:0007669"/>
    <property type="project" value="TreeGrafter"/>
</dbReference>
<comment type="similarity">
    <text evidence="2">Belongs to the ZIP transporter (TC 2.A.5) family.</text>
</comment>
<organism evidence="10 11">
    <name type="scientific">Bacillus salipaludis</name>
    <dbReference type="NCBI Taxonomy" id="2547811"/>
    <lineage>
        <taxon>Bacteria</taxon>
        <taxon>Bacillati</taxon>
        <taxon>Bacillota</taxon>
        <taxon>Bacilli</taxon>
        <taxon>Bacillales</taxon>
        <taxon>Bacillaceae</taxon>
        <taxon>Bacillus</taxon>
    </lineage>
</organism>
<feature type="transmembrane region" description="Helical" evidence="8">
    <location>
        <begin position="100"/>
        <end position="122"/>
    </location>
</feature>
<protein>
    <submittedName>
        <fullName evidence="10">Zinc transporter</fullName>
    </submittedName>
</protein>
<dbReference type="GO" id="GO:0005886">
    <property type="term" value="C:plasma membrane"/>
    <property type="evidence" value="ECO:0007669"/>
    <property type="project" value="UniProtKB-SubCell"/>
</dbReference>
<evidence type="ECO:0000256" key="1">
    <source>
        <dbReference type="ARBA" id="ARBA00004651"/>
    </source>
</evidence>
<accession>A0A4R5W015</accession>
<evidence type="ECO:0000256" key="7">
    <source>
        <dbReference type="ARBA" id="ARBA00023136"/>
    </source>
</evidence>
<evidence type="ECO:0000256" key="8">
    <source>
        <dbReference type="SAM" id="Phobius"/>
    </source>
</evidence>
<keyword evidence="3" id="KW-1003">Cell membrane</keyword>
<sequence>MIEEIKVSSYVALLIFAALYLGGSSIQFMFLFFKRNTMSLQILCGGFLLGLFTFELLPEAFSRFNIIGILTGISIGIFIMILMEVLLHKNRFLHKFHEDTMYLLFLALLIHSIPTGMTFGMSLHAGQAINYGLLLAFILHNIPEGMIIMASIPFTKDKNKLFIIFCIALSIMIGINIFMGLNMRMDSIKWNTVIMGISIGTIGYVAFYELLWKKSKNLPKGKVVLFVVIGMVGMHFFLRFLPSHH</sequence>
<keyword evidence="7 8" id="KW-0472">Membrane</keyword>